<dbReference type="EMBL" id="CABDUW010000580">
    <property type="protein sequence ID" value="VTJ71710.1"/>
    <property type="molecule type" value="Genomic_DNA"/>
</dbReference>
<reference evidence="3 4" key="1">
    <citation type="submission" date="2019-04" db="EMBL/GenBank/DDBJ databases">
        <authorList>
            <person name="Alioto T."/>
            <person name="Alioto T."/>
        </authorList>
    </citation>
    <scope>NUCLEOTIDE SEQUENCE [LARGE SCALE GENOMIC DNA]</scope>
</reference>
<protein>
    <submittedName>
        <fullName evidence="3">Uncharacterized protein</fullName>
    </submittedName>
</protein>
<keyword evidence="4" id="KW-1185">Reference proteome</keyword>
<feature type="compositionally biased region" description="Low complexity" evidence="1">
    <location>
        <begin position="18"/>
        <end position="27"/>
    </location>
</feature>
<accession>A0A5E4BRN8</accession>
<evidence type="ECO:0000313" key="4">
    <source>
        <dbReference type="Proteomes" id="UP000335636"/>
    </source>
</evidence>
<organism evidence="3 4">
    <name type="scientific">Marmota monax</name>
    <name type="common">Woodchuck</name>
    <dbReference type="NCBI Taxonomy" id="9995"/>
    <lineage>
        <taxon>Eukaryota</taxon>
        <taxon>Metazoa</taxon>
        <taxon>Chordata</taxon>
        <taxon>Craniata</taxon>
        <taxon>Vertebrata</taxon>
        <taxon>Euteleostomi</taxon>
        <taxon>Mammalia</taxon>
        <taxon>Eutheria</taxon>
        <taxon>Euarchontoglires</taxon>
        <taxon>Glires</taxon>
        <taxon>Rodentia</taxon>
        <taxon>Sciuromorpha</taxon>
        <taxon>Sciuridae</taxon>
        <taxon>Xerinae</taxon>
        <taxon>Marmotini</taxon>
        <taxon>Marmota</taxon>
    </lineage>
</organism>
<sequence>MHPPQRLRSSAALLRLRAGGAAPSLRAGRARDPDGTEPGRAETASLQQRPAAALPKFPFEGLTFGAAAWTGSDVLAPG</sequence>
<evidence type="ECO:0000313" key="2">
    <source>
        <dbReference type="EMBL" id="KAF7462675.1"/>
    </source>
</evidence>
<dbReference type="Proteomes" id="UP000662637">
    <property type="component" value="Unassembled WGS sequence"/>
</dbReference>
<feature type="compositionally biased region" description="Basic and acidic residues" evidence="1">
    <location>
        <begin position="29"/>
        <end position="40"/>
    </location>
</feature>
<evidence type="ECO:0000256" key="1">
    <source>
        <dbReference type="SAM" id="MobiDB-lite"/>
    </source>
</evidence>
<feature type="region of interest" description="Disordered" evidence="1">
    <location>
        <begin position="18"/>
        <end position="52"/>
    </location>
</feature>
<dbReference type="EMBL" id="WJEC01008337">
    <property type="protein sequence ID" value="KAF7462675.1"/>
    <property type="molecule type" value="Genomic_DNA"/>
</dbReference>
<gene>
    <name evidence="2" type="ORF">GHT09_011733</name>
    <name evidence="3" type="ORF">MONAX_5E002370</name>
</gene>
<reference evidence="2" key="2">
    <citation type="submission" date="2020-08" db="EMBL/GenBank/DDBJ databases">
        <authorList>
            <person name="Shumante A."/>
            <person name="Zimin A.V."/>
            <person name="Puiu D."/>
            <person name="Salzberg S.L."/>
        </authorList>
    </citation>
    <scope>NUCLEOTIDE SEQUENCE</scope>
    <source>
        <strain evidence="2">WC2-LM</strain>
        <tissue evidence="2">Liver</tissue>
    </source>
</reference>
<name>A0A5E4BRN8_MARMO</name>
<evidence type="ECO:0000313" key="3">
    <source>
        <dbReference type="EMBL" id="VTJ71710.1"/>
    </source>
</evidence>
<dbReference type="AlphaFoldDB" id="A0A5E4BRN8"/>
<proteinExistence type="predicted"/>
<dbReference type="Proteomes" id="UP000335636">
    <property type="component" value="Unassembled WGS sequence"/>
</dbReference>